<evidence type="ECO:0000313" key="2">
    <source>
        <dbReference type="EMBL" id="RAJ25268.1"/>
    </source>
</evidence>
<dbReference type="Gene3D" id="2.20.110.10">
    <property type="entry name" value="Histone H3 K4-specific methyltransferase SET7/9 N-terminal domain"/>
    <property type="match status" value="2"/>
</dbReference>
<feature type="chain" id="PRO_5030025516" evidence="1">
    <location>
        <begin position="22"/>
        <end position="236"/>
    </location>
</feature>
<dbReference type="AlphaFoldDB" id="A0A1A7R272"/>
<evidence type="ECO:0000256" key="1">
    <source>
        <dbReference type="SAM" id="SignalP"/>
    </source>
</evidence>
<dbReference type="EMBL" id="QLLQ01000004">
    <property type="protein sequence ID" value="RAJ25268.1"/>
    <property type="molecule type" value="Genomic_DNA"/>
</dbReference>
<dbReference type="STRING" id="49280.A9996_07370"/>
<evidence type="ECO:0000313" key="3">
    <source>
        <dbReference type="Proteomes" id="UP000248987"/>
    </source>
</evidence>
<comment type="caution">
    <text evidence="2">The sequence shown here is derived from an EMBL/GenBank/DDBJ whole genome shotgun (WGS) entry which is preliminary data.</text>
</comment>
<name>A0A1A7R272_9FLAO</name>
<gene>
    <name evidence="2" type="ORF">LX77_01571</name>
</gene>
<dbReference type="InterPro" id="IPR011652">
    <property type="entry name" value="MORN_2"/>
</dbReference>
<proteinExistence type="predicted"/>
<protein>
    <submittedName>
        <fullName evidence="2">Antitoxin component YwqK of YwqJK toxin-antitoxin module</fullName>
    </submittedName>
</protein>
<feature type="signal peptide" evidence="1">
    <location>
        <begin position="1"/>
        <end position="21"/>
    </location>
</feature>
<dbReference type="OrthoDB" id="9785122at2"/>
<sequence length="236" mass="27264">MIKQNTLFVLFLTLFLTTSHAQDGINLLDNEGKRHGLWKKNYEGTDQPRYEGTFKHGKEAGVFKFYKLDQKRSVLSATRAFNPDSDDILVKFFSSKGKLISEGHMTDTLFVGKWVYYHNKSKAIMTVEHYNIKGKLEGERMVYYENGQMAEHSNHINGKMEGISKIFSEKGVVIKEFSYKNDMLNGMSKYYNGAGELVAEGAYRNDQKHGIWKYYENGVLTEEKDFTVYSKNPKKQ</sequence>
<dbReference type="Proteomes" id="UP000248987">
    <property type="component" value="Unassembled WGS sequence"/>
</dbReference>
<accession>A0A1A7R272</accession>
<dbReference type="Pfam" id="PF07661">
    <property type="entry name" value="MORN_2"/>
    <property type="match status" value="3"/>
</dbReference>
<dbReference type="RefSeq" id="WP_066432757.1">
    <property type="nucleotide sequence ID" value="NZ_LZRN01000011.1"/>
</dbReference>
<keyword evidence="1" id="KW-0732">Signal</keyword>
<organism evidence="2 3">
    <name type="scientific">Gelidibacter algens</name>
    <dbReference type="NCBI Taxonomy" id="49280"/>
    <lineage>
        <taxon>Bacteria</taxon>
        <taxon>Pseudomonadati</taxon>
        <taxon>Bacteroidota</taxon>
        <taxon>Flavobacteriia</taxon>
        <taxon>Flavobacteriales</taxon>
        <taxon>Flavobacteriaceae</taxon>
        <taxon>Gelidibacter</taxon>
    </lineage>
</organism>
<dbReference type="SUPFAM" id="SSF82185">
    <property type="entry name" value="Histone H3 K4-specific methyltransferase SET7/9 N-terminal domain"/>
    <property type="match status" value="1"/>
</dbReference>
<keyword evidence="3" id="KW-1185">Reference proteome</keyword>
<reference evidence="2 3" key="1">
    <citation type="submission" date="2018-06" db="EMBL/GenBank/DDBJ databases">
        <title>Genomic Encyclopedia of Archaeal and Bacterial Type Strains, Phase II (KMG-II): from individual species to whole genera.</title>
        <authorList>
            <person name="Goeker M."/>
        </authorList>
    </citation>
    <scope>NUCLEOTIDE SEQUENCE [LARGE SCALE GENOMIC DNA]</scope>
    <source>
        <strain evidence="2 3">DSM 12408</strain>
    </source>
</reference>